<evidence type="ECO:0000313" key="12">
    <source>
        <dbReference type="EMBL" id="CAB3990041.1"/>
    </source>
</evidence>
<evidence type="ECO:0000256" key="2">
    <source>
        <dbReference type="ARBA" id="ARBA00012513"/>
    </source>
</evidence>
<evidence type="ECO:0000256" key="6">
    <source>
        <dbReference type="ARBA" id="ARBA00022679"/>
    </source>
</evidence>
<dbReference type="CDD" id="cd05571">
    <property type="entry name" value="STKc_PKB"/>
    <property type="match status" value="1"/>
</dbReference>
<dbReference type="InterPro" id="IPR000961">
    <property type="entry name" value="AGC-kinase_C"/>
</dbReference>
<evidence type="ECO:0000256" key="8">
    <source>
        <dbReference type="ARBA" id="ARBA00022777"/>
    </source>
</evidence>
<dbReference type="Gene3D" id="1.10.510.10">
    <property type="entry name" value="Transferase(Phosphotransferase) domain 1"/>
    <property type="match status" value="1"/>
</dbReference>
<comment type="catalytic activity">
    <reaction evidence="10">
        <text>L-threonyl-[protein] + ATP = O-phospho-L-threonyl-[protein] + ADP + H(+)</text>
        <dbReference type="Rhea" id="RHEA:46608"/>
        <dbReference type="Rhea" id="RHEA-COMP:11060"/>
        <dbReference type="Rhea" id="RHEA-COMP:11605"/>
        <dbReference type="ChEBI" id="CHEBI:15378"/>
        <dbReference type="ChEBI" id="CHEBI:30013"/>
        <dbReference type="ChEBI" id="CHEBI:30616"/>
        <dbReference type="ChEBI" id="CHEBI:61977"/>
        <dbReference type="ChEBI" id="CHEBI:456216"/>
        <dbReference type="EC" id="2.7.11.1"/>
    </reaction>
</comment>
<dbReference type="Pfam" id="PF00433">
    <property type="entry name" value="Pkinase_C"/>
    <property type="match status" value="1"/>
</dbReference>
<dbReference type="PROSITE" id="PS00108">
    <property type="entry name" value="PROTEIN_KINASE_ST"/>
    <property type="match status" value="1"/>
</dbReference>
<dbReference type="AlphaFoldDB" id="A0A6S7H0P1"/>
<dbReference type="GO" id="GO:0004674">
    <property type="term" value="F:protein serine/threonine kinase activity"/>
    <property type="evidence" value="ECO:0007669"/>
    <property type="project" value="UniProtKB-KW"/>
</dbReference>
<protein>
    <recommendedName>
        <fullName evidence="2">non-specific serine/threonine protein kinase</fullName>
        <ecNumber evidence="2">2.7.11.1</ecNumber>
    </recommendedName>
</protein>
<keyword evidence="8 12" id="KW-0418">Kinase</keyword>
<keyword evidence="13" id="KW-1185">Reference proteome</keyword>
<evidence type="ECO:0000256" key="10">
    <source>
        <dbReference type="ARBA" id="ARBA00047899"/>
    </source>
</evidence>
<dbReference type="SMART" id="SM00233">
    <property type="entry name" value="PH"/>
    <property type="match status" value="1"/>
</dbReference>
<reference evidence="12" key="1">
    <citation type="submission" date="2020-04" db="EMBL/GenBank/DDBJ databases">
        <authorList>
            <person name="Alioto T."/>
            <person name="Alioto T."/>
            <person name="Gomez Garrido J."/>
        </authorList>
    </citation>
    <scope>NUCLEOTIDE SEQUENCE</scope>
    <source>
        <strain evidence="12">A484AB</strain>
    </source>
</reference>
<comment type="caution">
    <text evidence="12">The sequence shown here is derived from an EMBL/GenBank/DDBJ whole genome shotgun (WGS) entry which is preliminary data.</text>
</comment>
<dbReference type="SMART" id="SM00133">
    <property type="entry name" value="S_TK_X"/>
    <property type="match status" value="1"/>
</dbReference>
<dbReference type="InterPro" id="IPR017892">
    <property type="entry name" value="Pkinase_C"/>
</dbReference>
<evidence type="ECO:0000256" key="3">
    <source>
        <dbReference type="ARBA" id="ARBA00022473"/>
    </source>
</evidence>
<dbReference type="Gene3D" id="3.30.200.20">
    <property type="entry name" value="Phosphorylase Kinase, domain 1"/>
    <property type="match status" value="1"/>
</dbReference>
<dbReference type="Pfam" id="PF00069">
    <property type="entry name" value="Pkinase"/>
    <property type="match status" value="1"/>
</dbReference>
<keyword evidence="3" id="KW-0217">Developmental protein</keyword>
<proteinExistence type="inferred from homology"/>
<dbReference type="EC" id="2.7.11.1" evidence="2"/>
<evidence type="ECO:0000256" key="11">
    <source>
        <dbReference type="ARBA" id="ARBA00048679"/>
    </source>
</evidence>
<dbReference type="GO" id="GO:0008582">
    <property type="term" value="P:regulation of synaptic assembly at neuromuscular junction"/>
    <property type="evidence" value="ECO:0007669"/>
    <property type="project" value="UniProtKB-ARBA"/>
</dbReference>
<dbReference type="InterPro" id="IPR001849">
    <property type="entry name" value="PH_domain"/>
</dbReference>
<dbReference type="GO" id="GO:0005524">
    <property type="term" value="F:ATP binding"/>
    <property type="evidence" value="ECO:0007669"/>
    <property type="project" value="UniProtKB-UniRule"/>
</dbReference>
<keyword evidence="7" id="KW-0547">Nucleotide-binding</keyword>
<organism evidence="12 13">
    <name type="scientific">Paramuricea clavata</name>
    <name type="common">Red gorgonian</name>
    <name type="synonym">Violescent sea-whip</name>
    <dbReference type="NCBI Taxonomy" id="317549"/>
    <lineage>
        <taxon>Eukaryota</taxon>
        <taxon>Metazoa</taxon>
        <taxon>Cnidaria</taxon>
        <taxon>Anthozoa</taxon>
        <taxon>Octocorallia</taxon>
        <taxon>Malacalcyonacea</taxon>
        <taxon>Plexauridae</taxon>
        <taxon>Paramuricea</taxon>
    </lineage>
</organism>
<keyword evidence="4" id="KW-0723">Serine/threonine-protein kinase</keyword>
<evidence type="ECO:0000313" key="13">
    <source>
        <dbReference type="Proteomes" id="UP001152795"/>
    </source>
</evidence>
<dbReference type="InterPro" id="IPR008271">
    <property type="entry name" value="Ser/Thr_kinase_AS"/>
</dbReference>
<evidence type="ECO:0000256" key="5">
    <source>
        <dbReference type="ARBA" id="ARBA00022553"/>
    </source>
</evidence>
<dbReference type="SMART" id="SM00220">
    <property type="entry name" value="S_TKc"/>
    <property type="match status" value="1"/>
</dbReference>
<dbReference type="PANTHER" id="PTHR24351">
    <property type="entry name" value="RIBOSOMAL PROTEIN S6 KINASE"/>
    <property type="match status" value="1"/>
</dbReference>
<dbReference type="InterPro" id="IPR017441">
    <property type="entry name" value="Protein_kinase_ATP_BS"/>
</dbReference>
<dbReference type="SUPFAM" id="SSF50729">
    <property type="entry name" value="PH domain-like"/>
    <property type="match status" value="1"/>
</dbReference>
<keyword evidence="6" id="KW-0808">Transferase</keyword>
<dbReference type="FunFam" id="2.30.29.30:FF:000404">
    <property type="entry name" value="Non-specific serine/threonine protein kinase"/>
    <property type="match status" value="1"/>
</dbReference>
<keyword evidence="5" id="KW-0597">Phosphoprotein</keyword>
<dbReference type="Gene3D" id="2.30.29.30">
    <property type="entry name" value="Pleckstrin-homology domain (PH domain)/Phosphotyrosine-binding domain (PTB)"/>
    <property type="match status" value="1"/>
</dbReference>
<dbReference type="CDD" id="cd01241">
    <property type="entry name" value="PH_PKB"/>
    <property type="match status" value="1"/>
</dbReference>
<dbReference type="InterPro" id="IPR000719">
    <property type="entry name" value="Prot_kinase_dom"/>
</dbReference>
<evidence type="ECO:0000256" key="4">
    <source>
        <dbReference type="ARBA" id="ARBA00022527"/>
    </source>
</evidence>
<dbReference type="EMBL" id="CACRXK020001589">
    <property type="protein sequence ID" value="CAB3990041.1"/>
    <property type="molecule type" value="Genomic_DNA"/>
</dbReference>
<evidence type="ECO:0000256" key="7">
    <source>
        <dbReference type="ARBA" id="ARBA00022741"/>
    </source>
</evidence>
<dbReference type="PROSITE" id="PS51285">
    <property type="entry name" value="AGC_KINASE_CTER"/>
    <property type="match status" value="1"/>
</dbReference>
<comment type="similarity">
    <text evidence="1">Belongs to the protein kinase superfamily. AGC Ser/Thr protein kinase family. RAC subfamily.</text>
</comment>
<dbReference type="FunFam" id="3.30.200.20:FF:000103">
    <property type="entry name" value="Protein kinase C"/>
    <property type="match status" value="1"/>
</dbReference>
<dbReference type="Pfam" id="PF00169">
    <property type="entry name" value="PH"/>
    <property type="match status" value="1"/>
</dbReference>
<keyword evidence="9" id="KW-0067">ATP-binding</keyword>
<dbReference type="InterPro" id="IPR011009">
    <property type="entry name" value="Kinase-like_dom_sf"/>
</dbReference>
<name>A0A6S7H0P1_PARCT</name>
<dbReference type="OrthoDB" id="63267at2759"/>
<comment type="catalytic activity">
    <reaction evidence="11">
        <text>L-seryl-[protein] + ATP = O-phospho-L-seryl-[protein] + ADP + H(+)</text>
        <dbReference type="Rhea" id="RHEA:17989"/>
        <dbReference type="Rhea" id="RHEA-COMP:9863"/>
        <dbReference type="Rhea" id="RHEA-COMP:11604"/>
        <dbReference type="ChEBI" id="CHEBI:15378"/>
        <dbReference type="ChEBI" id="CHEBI:29999"/>
        <dbReference type="ChEBI" id="CHEBI:30616"/>
        <dbReference type="ChEBI" id="CHEBI:83421"/>
        <dbReference type="ChEBI" id="CHEBI:456216"/>
        <dbReference type="EC" id="2.7.11.1"/>
    </reaction>
</comment>
<dbReference type="InterPro" id="IPR011993">
    <property type="entry name" value="PH-like_dom_sf"/>
</dbReference>
<accession>A0A6S7H0P1</accession>
<feature type="non-terminal residue" evidence="12">
    <location>
        <position position="1"/>
    </location>
</feature>
<dbReference type="PROSITE" id="PS50003">
    <property type="entry name" value="PH_DOMAIN"/>
    <property type="match status" value="1"/>
</dbReference>
<gene>
    <name evidence="12" type="ORF">PACLA_8A072364</name>
</gene>
<sequence>EKQAKMPPGVDKQSSGAKVVKEGWLHKRGEYIKNWRPRYFQLWSDGSFLGYKDPAKTDEEPLNNFTVQKCQIVRAEKPKPHSFFVRCYQWTTLVERLFHVETNHEREEWLRCIHEVSNNIHAKEQSLPEEKHVLEGKKMSLEDFSILKVLGKGTFGKVMLAKQKSSGELFALKVLKKEVIVAKDEVVHTLTENRVLQQCKHPFLTELRYSFQTRDRLVFVMEYVNGGELFFHLSKERVFSEERSKFYATEIILAVQYLHEQGVVYRDLKLENLLLDADGHIKITDFGLCKEEITYGATTRTFCGTPEYLAPEVLEDSDYGRSVDWWGVGIVMYEMMCGRLPFYSRDHEVLFELILTEDVKFPQRLSDLAKSVLAGLLEKNPKKRLGGDISDANQIKRHPFFTDVRWDDVLDKKMKPPYIPSIKDAQDTSYFDREFTEQPAQLTPPGAGGALDGIPEEADAQFQKFSYVDTEDLPIT</sequence>
<evidence type="ECO:0000256" key="1">
    <source>
        <dbReference type="ARBA" id="ARBA00006935"/>
    </source>
</evidence>
<dbReference type="SUPFAM" id="SSF56112">
    <property type="entry name" value="Protein kinase-like (PK-like)"/>
    <property type="match status" value="1"/>
</dbReference>
<dbReference type="FunFam" id="1.10.510.10:FF:000033">
    <property type="entry name" value="Non-specific serine/threonine protein kinase"/>
    <property type="match status" value="1"/>
</dbReference>
<dbReference type="PROSITE" id="PS50011">
    <property type="entry name" value="PROTEIN_KINASE_DOM"/>
    <property type="match status" value="1"/>
</dbReference>
<dbReference type="PROSITE" id="PS00107">
    <property type="entry name" value="PROTEIN_KINASE_ATP"/>
    <property type="match status" value="1"/>
</dbReference>
<dbReference type="GO" id="GO:0008286">
    <property type="term" value="P:insulin receptor signaling pathway"/>
    <property type="evidence" value="ECO:0007669"/>
    <property type="project" value="UniProtKB-ARBA"/>
</dbReference>
<evidence type="ECO:0000256" key="9">
    <source>
        <dbReference type="ARBA" id="ARBA00022840"/>
    </source>
</evidence>
<dbReference type="Proteomes" id="UP001152795">
    <property type="component" value="Unassembled WGS sequence"/>
</dbReference>
<dbReference type="InterPro" id="IPR039026">
    <property type="entry name" value="PH_PKB"/>
</dbReference>